<dbReference type="EMBL" id="LR862151">
    <property type="protein sequence ID" value="CAD1833071.1"/>
    <property type="molecule type" value="Genomic_DNA"/>
</dbReference>
<dbReference type="InterPro" id="IPR020095">
    <property type="entry name" value="PsdUridine_synth_TruA_C"/>
</dbReference>
<dbReference type="AlphaFoldDB" id="A0A6V7PQI9"/>
<feature type="region of interest" description="Disordered" evidence="5">
    <location>
        <begin position="133"/>
        <end position="201"/>
    </location>
</feature>
<dbReference type="GO" id="GO:0031119">
    <property type="term" value="P:tRNA pseudouridine synthesis"/>
    <property type="evidence" value="ECO:0007669"/>
    <property type="project" value="TreeGrafter"/>
</dbReference>
<dbReference type="EC" id="5.4.99.12" evidence="4"/>
<evidence type="ECO:0000256" key="3">
    <source>
        <dbReference type="ARBA" id="ARBA00023235"/>
    </source>
</evidence>
<dbReference type="PANTHER" id="PTHR11142:SF9">
    <property type="entry name" value="TRNA PSEUDOURIDINE SYNTHASE-RELATED"/>
    <property type="match status" value="1"/>
</dbReference>
<comment type="catalytic activity">
    <reaction evidence="4">
        <text>uridine(38/39/40) in tRNA = pseudouridine(38/39/40) in tRNA</text>
        <dbReference type="Rhea" id="RHEA:22376"/>
        <dbReference type="Rhea" id="RHEA-COMP:10085"/>
        <dbReference type="Rhea" id="RHEA-COMP:10087"/>
        <dbReference type="ChEBI" id="CHEBI:65314"/>
        <dbReference type="ChEBI" id="CHEBI:65315"/>
        <dbReference type="EC" id="5.4.99.12"/>
    </reaction>
</comment>
<proteinExistence type="inferred from homology"/>
<dbReference type="InterPro" id="IPR020103">
    <property type="entry name" value="PsdUridine_synth_cat_dom_sf"/>
</dbReference>
<dbReference type="GO" id="GO:0005634">
    <property type="term" value="C:nucleus"/>
    <property type="evidence" value="ECO:0007669"/>
    <property type="project" value="TreeGrafter"/>
</dbReference>
<name>A0A6V7PQI9_ANACO</name>
<feature type="compositionally biased region" description="Basic and acidic residues" evidence="5">
    <location>
        <begin position="134"/>
        <end position="144"/>
    </location>
</feature>
<evidence type="ECO:0000256" key="4">
    <source>
        <dbReference type="RuleBase" id="RU003792"/>
    </source>
</evidence>
<evidence type="ECO:0000256" key="2">
    <source>
        <dbReference type="ARBA" id="ARBA00022694"/>
    </source>
</evidence>
<gene>
    <name evidence="7" type="ORF">CB5_LOCUS16282</name>
</gene>
<dbReference type="InterPro" id="IPR001406">
    <property type="entry name" value="PsdUridine_synth_TruA"/>
</dbReference>
<accession>A0A6V7PQI9</accession>
<evidence type="ECO:0000256" key="5">
    <source>
        <dbReference type="SAM" id="MobiDB-lite"/>
    </source>
</evidence>
<feature type="compositionally biased region" description="Low complexity" evidence="5">
    <location>
        <begin position="1"/>
        <end position="23"/>
    </location>
</feature>
<feature type="domain" description="Pseudouridine synthase I TruA alpha/beta" evidence="6">
    <location>
        <begin position="245"/>
        <end position="329"/>
    </location>
</feature>
<dbReference type="Gene3D" id="3.30.70.660">
    <property type="entry name" value="Pseudouridine synthase I, catalytic domain, C-terminal subdomain"/>
    <property type="match status" value="1"/>
</dbReference>
<organism evidence="7">
    <name type="scientific">Ananas comosus var. bracteatus</name>
    <name type="common">red pineapple</name>
    <dbReference type="NCBI Taxonomy" id="296719"/>
    <lineage>
        <taxon>Eukaryota</taxon>
        <taxon>Viridiplantae</taxon>
        <taxon>Streptophyta</taxon>
        <taxon>Embryophyta</taxon>
        <taxon>Tracheophyta</taxon>
        <taxon>Spermatophyta</taxon>
        <taxon>Magnoliopsida</taxon>
        <taxon>Liliopsida</taxon>
        <taxon>Poales</taxon>
        <taxon>Bromeliaceae</taxon>
        <taxon>Bromelioideae</taxon>
        <taxon>Ananas</taxon>
    </lineage>
</organism>
<dbReference type="Pfam" id="PF01416">
    <property type="entry name" value="PseudoU_synth_1"/>
    <property type="match status" value="1"/>
</dbReference>
<dbReference type="InterPro" id="IPR020094">
    <property type="entry name" value="TruA/RsuA/RluB/E/F_N"/>
</dbReference>
<dbReference type="GO" id="GO:0003723">
    <property type="term" value="F:RNA binding"/>
    <property type="evidence" value="ECO:0007669"/>
    <property type="project" value="InterPro"/>
</dbReference>
<keyword evidence="2 4" id="KW-0819">tRNA processing</keyword>
<comment type="similarity">
    <text evidence="1 4">Belongs to the tRNA pseudouridine synthase TruA family.</text>
</comment>
<evidence type="ECO:0000256" key="1">
    <source>
        <dbReference type="ARBA" id="ARBA00009375"/>
    </source>
</evidence>
<dbReference type="InterPro" id="IPR020097">
    <property type="entry name" value="PsdUridine_synth_TruA_a/b_dom"/>
</dbReference>
<dbReference type="SUPFAM" id="SSF55120">
    <property type="entry name" value="Pseudouridine synthase"/>
    <property type="match status" value="2"/>
</dbReference>
<protein>
    <recommendedName>
        <fullName evidence="4">tRNA pseudouridine synthase</fullName>
        <ecNumber evidence="4">5.4.99.12</ecNumber>
    </recommendedName>
</protein>
<keyword evidence="3 4" id="KW-0413">Isomerase</keyword>
<evidence type="ECO:0000259" key="6">
    <source>
        <dbReference type="Pfam" id="PF01416"/>
    </source>
</evidence>
<dbReference type="PANTHER" id="PTHR11142">
    <property type="entry name" value="PSEUDOURIDYLATE SYNTHASE"/>
    <property type="match status" value="1"/>
</dbReference>
<dbReference type="Gene3D" id="3.30.70.580">
    <property type="entry name" value="Pseudouridine synthase I, catalytic domain, N-terminal subdomain"/>
    <property type="match status" value="1"/>
</dbReference>
<feature type="region of interest" description="Disordered" evidence="5">
    <location>
        <begin position="1"/>
        <end position="67"/>
    </location>
</feature>
<sequence length="438" mass="49484">MAGISSLRLPFSPRLLPNPSSRILLREPRPRFPPPNSRISAPVRCSSTSLAPSPHPPSPCSDHEGETRWESFRKKKVVMRVGYVGTDYRGLQKQHTVSSFPTIEGELESGIFKAGGIRDSNWGNLHKIGWARSSRTDKGGEHPFHNYTVRSKYRKSPSGKRHLKRSSRKLKDAMSSEATETISDSDSEGDNAASEQCKEHTSVLSYRDSSTVADDCAEKEKDEFKDSETCIVVKARWLHEPDEMDRLNASHFRKIVSCSCGKLKNSSGTDYVELSICGESFMLHQIRKMVGTAVAVKRGLLPKDIIKLSLVKFSRIVLPLAPSEVLILRDSSFFIRNKPGNIVRPEIQTMVESNEIKKSVDEFYSAVLVPQVSKFLDVSKSPWKEWVDNLDMYTRIPDAEMEDVRKAWKTWKEEYVQVRKSRSSHSCFATSPTESSEK</sequence>
<dbReference type="GO" id="GO:1990481">
    <property type="term" value="P:mRNA pseudouridine synthesis"/>
    <property type="evidence" value="ECO:0007669"/>
    <property type="project" value="TreeGrafter"/>
</dbReference>
<reference evidence="7" key="1">
    <citation type="submission" date="2020-07" db="EMBL/GenBank/DDBJ databases">
        <authorList>
            <person name="Lin J."/>
        </authorList>
    </citation>
    <scope>NUCLEOTIDE SEQUENCE</scope>
</reference>
<dbReference type="GO" id="GO:0160147">
    <property type="term" value="F:tRNA pseudouridine(38-40) synthase activity"/>
    <property type="evidence" value="ECO:0007669"/>
    <property type="project" value="UniProtKB-EC"/>
</dbReference>
<feature type="compositionally biased region" description="Basic residues" evidence="5">
    <location>
        <begin position="151"/>
        <end position="168"/>
    </location>
</feature>
<evidence type="ECO:0000313" key="7">
    <source>
        <dbReference type="EMBL" id="CAD1833071.1"/>
    </source>
</evidence>
<dbReference type="FunFam" id="3.30.70.660:FF:000011">
    <property type="entry name" value="tRNA pseudouridine synthase"/>
    <property type="match status" value="1"/>
</dbReference>